<protein>
    <submittedName>
        <fullName evidence="2">Uncharacterized protein</fullName>
    </submittedName>
</protein>
<feature type="compositionally biased region" description="Acidic residues" evidence="1">
    <location>
        <begin position="209"/>
        <end position="225"/>
    </location>
</feature>
<name>A0ABP0RA70_9DINO</name>
<evidence type="ECO:0000313" key="2">
    <source>
        <dbReference type="EMBL" id="CAK9097472.1"/>
    </source>
</evidence>
<reference evidence="2 3" key="1">
    <citation type="submission" date="2024-02" db="EMBL/GenBank/DDBJ databases">
        <authorList>
            <person name="Chen Y."/>
            <person name="Shah S."/>
            <person name="Dougan E. K."/>
            <person name="Thang M."/>
            <person name="Chan C."/>
        </authorList>
    </citation>
    <scope>NUCLEOTIDE SEQUENCE [LARGE SCALE GENOMIC DNA]</scope>
</reference>
<feature type="compositionally biased region" description="Polar residues" evidence="1">
    <location>
        <begin position="1"/>
        <end position="18"/>
    </location>
</feature>
<dbReference type="EMBL" id="CAXAMM010041128">
    <property type="protein sequence ID" value="CAK9097472.1"/>
    <property type="molecule type" value="Genomic_DNA"/>
</dbReference>
<dbReference type="Proteomes" id="UP001642464">
    <property type="component" value="Unassembled WGS sequence"/>
</dbReference>
<accession>A0ABP0RA70</accession>
<evidence type="ECO:0000256" key="1">
    <source>
        <dbReference type="SAM" id="MobiDB-lite"/>
    </source>
</evidence>
<feature type="region of interest" description="Disordered" evidence="1">
    <location>
        <begin position="1"/>
        <end position="110"/>
    </location>
</feature>
<gene>
    <name evidence="2" type="ORF">SCF082_LOCUS45722</name>
</gene>
<organism evidence="2 3">
    <name type="scientific">Durusdinium trenchii</name>
    <dbReference type="NCBI Taxonomy" id="1381693"/>
    <lineage>
        <taxon>Eukaryota</taxon>
        <taxon>Sar</taxon>
        <taxon>Alveolata</taxon>
        <taxon>Dinophyceae</taxon>
        <taxon>Suessiales</taxon>
        <taxon>Symbiodiniaceae</taxon>
        <taxon>Durusdinium</taxon>
    </lineage>
</organism>
<feature type="region of interest" description="Disordered" evidence="1">
    <location>
        <begin position="186"/>
        <end position="231"/>
    </location>
</feature>
<evidence type="ECO:0000313" key="3">
    <source>
        <dbReference type="Proteomes" id="UP001642464"/>
    </source>
</evidence>
<keyword evidence="3" id="KW-1185">Reference proteome</keyword>
<sequence length="231" mass="25170">MPVLQTVNDADLSASSEELQPVGKGQKNRQPKPKPAQPKKVLPKKRPAAAIESSGHNEDAVAAEEVEPRKSALRKRPAARKNESSETGQAETGQDEAAEGISDKPQQMADGQKLYAPNYYKLSNRWGIKIGKKEVCSVGGSIYPKETTKEIIDVAYEELKKGVSIEKVRAMIAEMKNALRDKLLKKKDAEAEVEPEPTGEATASHEEGAEAMEEETQTVDPEIDPEQGPAK</sequence>
<proteinExistence type="predicted"/>
<comment type="caution">
    <text evidence="2">The sequence shown here is derived from an EMBL/GenBank/DDBJ whole genome shotgun (WGS) entry which is preliminary data.</text>
</comment>